<dbReference type="AlphaFoldDB" id="A0A4C2AAQ2"/>
<dbReference type="Proteomes" id="UP000299102">
    <property type="component" value="Unassembled WGS sequence"/>
</dbReference>
<accession>A0A4C2AAQ2</accession>
<feature type="region of interest" description="Disordered" evidence="1">
    <location>
        <begin position="155"/>
        <end position="174"/>
    </location>
</feature>
<gene>
    <name evidence="2" type="ORF">EVAR_99817_1</name>
</gene>
<evidence type="ECO:0000313" key="2">
    <source>
        <dbReference type="EMBL" id="GBP97170.1"/>
    </source>
</evidence>
<evidence type="ECO:0000256" key="1">
    <source>
        <dbReference type="SAM" id="MobiDB-lite"/>
    </source>
</evidence>
<evidence type="ECO:0000313" key="3">
    <source>
        <dbReference type="Proteomes" id="UP000299102"/>
    </source>
</evidence>
<protein>
    <submittedName>
        <fullName evidence="2">Uncharacterized protein</fullName>
    </submittedName>
</protein>
<name>A0A4C2AAQ2_EUMVA</name>
<keyword evidence="3" id="KW-1185">Reference proteome</keyword>
<feature type="compositionally biased region" description="Low complexity" evidence="1">
    <location>
        <begin position="156"/>
        <end position="167"/>
    </location>
</feature>
<feature type="region of interest" description="Disordered" evidence="1">
    <location>
        <begin position="50"/>
        <end position="77"/>
    </location>
</feature>
<proteinExistence type="predicted"/>
<sequence>MRNDYTESNPDTSKIETPVEVLSVNVPPLSYTRSVVIESLICAVCNQGSSSTRARPRAPPSPAPAEPRGNVSGDACAPKFVRDEGPVTHQCYLQQNADFLGGARGCSVSQLGINSGGLRNRAMHRQAAAGNAPAPLCTELGLMCVDRERVAPAQKANRCASCSAPNAARPPPPA</sequence>
<reference evidence="2 3" key="1">
    <citation type="journal article" date="2019" name="Commun. Biol.">
        <title>The bagworm genome reveals a unique fibroin gene that provides high tensile strength.</title>
        <authorList>
            <person name="Kono N."/>
            <person name="Nakamura H."/>
            <person name="Ohtoshi R."/>
            <person name="Tomita M."/>
            <person name="Numata K."/>
            <person name="Arakawa K."/>
        </authorList>
    </citation>
    <scope>NUCLEOTIDE SEQUENCE [LARGE SCALE GENOMIC DNA]</scope>
</reference>
<dbReference type="EMBL" id="BGZK01002885">
    <property type="protein sequence ID" value="GBP97170.1"/>
    <property type="molecule type" value="Genomic_DNA"/>
</dbReference>
<comment type="caution">
    <text evidence="2">The sequence shown here is derived from an EMBL/GenBank/DDBJ whole genome shotgun (WGS) entry which is preliminary data.</text>
</comment>
<organism evidence="2 3">
    <name type="scientific">Eumeta variegata</name>
    <name type="common">Bagworm moth</name>
    <name type="synonym">Eumeta japonica</name>
    <dbReference type="NCBI Taxonomy" id="151549"/>
    <lineage>
        <taxon>Eukaryota</taxon>
        <taxon>Metazoa</taxon>
        <taxon>Ecdysozoa</taxon>
        <taxon>Arthropoda</taxon>
        <taxon>Hexapoda</taxon>
        <taxon>Insecta</taxon>
        <taxon>Pterygota</taxon>
        <taxon>Neoptera</taxon>
        <taxon>Endopterygota</taxon>
        <taxon>Lepidoptera</taxon>
        <taxon>Glossata</taxon>
        <taxon>Ditrysia</taxon>
        <taxon>Tineoidea</taxon>
        <taxon>Psychidae</taxon>
        <taxon>Oiketicinae</taxon>
        <taxon>Eumeta</taxon>
    </lineage>
</organism>